<organism evidence="1">
    <name type="scientific">marine sediment metagenome</name>
    <dbReference type="NCBI Taxonomy" id="412755"/>
    <lineage>
        <taxon>unclassified sequences</taxon>
        <taxon>metagenomes</taxon>
        <taxon>ecological metagenomes</taxon>
    </lineage>
</organism>
<evidence type="ECO:0008006" key="2">
    <source>
        <dbReference type="Google" id="ProtNLM"/>
    </source>
</evidence>
<name>X0UWB0_9ZZZZ</name>
<sequence>MRYPSSEKLEIIRLVEQSHLPAKRTLDTLGVPRTTFYRWYDR</sequence>
<feature type="non-terminal residue" evidence="1">
    <location>
        <position position="42"/>
    </location>
</feature>
<gene>
    <name evidence="1" type="ORF">S01H1_34557</name>
</gene>
<evidence type="ECO:0000313" key="1">
    <source>
        <dbReference type="EMBL" id="GAG04598.1"/>
    </source>
</evidence>
<protein>
    <recommendedName>
        <fullName evidence="2">Homeodomain phBC6A51-type domain-containing protein</fullName>
    </recommendedName>
</protein>
<dbReference type="EMBL" id="BARS01021525">
    <property type="protein sequence ID" value="GAG04598.1"/>
    <property type="molecule type" value="Genomic_DNA"/>
</dbReference>
<comment type="caution">
    <text evidence="1">The sequence shown here is derived from an EMBL/GenBank/DDBJ whole genome shotgun (WGS) entry which is preliminary data.</text>
</comment>
<accession>X0UWB0</accession>
<dbReference type="GO" id="GO:0043565">
    <property type="term" value="F:sequence-specific DNA binding"/>
    <property type="evidence" value="ECO:0007669"/>
    <property type="project" value="InterPro"/>
</dbReference>
<dbReference type="InterPro" id="IPR010921">
    <property type="entry name" value="Trp_repressor/repl_initiator"/>
</dbReference>
<dbReference type="AlphaFoldDB" id="X0UWB0"/>
<proteinExistence type="predicted"/>
<dbReference type="Pfam" id="PF13384">
    <property type="entry name" value="HTH_23"/>
    <property type="match status" value="1"/>
</dbReference>
<dbReference type="SUPFAM" id="SSF48295">
    <property type="entry name" value="TrpR-like"/>
    <property type="match status" value="1"/>
</dbReference>
<reference evidence="1" key="1">
    <citation type="journal article" date="2014" name="Front. Microbiol.">
        <title>High frequency of phylogenetically diverse reductive dehalogenase-homologous genes in deep subseafloor sedimentary metagenomes.</title>
        <authorList>
            <person name="Kawai M."/>
            <person name="Futagami T."/>
            <person name="Toyoda A."/>
            <person name="Takaki Y."/>
            <person name="Nishi S."/>
            <person name="Hori S."/>
            <person name="Arai W."/>
            <person name="Tsubouchi T."/>
            <person name="Morono Y."/>
            <person name="Uchiyama I."/>
            <person name="Ito T."/>
            <person name="Fujiyama A."/>
            <person name="Inagaki F."/>
            <person name="Takami H."/>
        </authorList>
    </citation>
    <scope>NUCLEOTIDE SEQUENCE</scope>
    <source>
        <strain evidence="1">Expedition CK06-06</strain>
    </source>
</reference>